<dbReference type="GeneID" id="4987636"/>
<gene>
    <name evidence="3" type="ORF">An15g00040</name>
</gene>
<reference evidence="3" key="1">
    <citation type="submission" date="2025-02" db="EMBL/GenBank/DDBJ databases">
        <authorList>
            <consortium name="NCBI Genome Project"/>
        </authorList>
    </citation>
    <scope>NUCLEOTIDE SEQUENCE</scope>
</reference>
<dbReference type="KEGG" id="ang:An15g00040"/>
<dbReference type="Pfam" id="PF10338">
    <property type="entry name" value="YBL028C_N"/>
    <property type="match status" value="1"/>
</dbReference>
<protein>
    <recommendedName>
        <fullName evidence="2">DUF2423 domain-containing protein</fullName>
    </recommendedName>
</protein>
<dbReference type="AlphaFoldDB" id="A0AAJ8BUB2"/>
<feature type="domain" description="DUF2423" evidence="2">
    <location>
        <begin position="1"/>
        <end position="44"/>
    </location>
</feature>
<feature type="compositionally biased region" description="Basic residues" evidence="1">
    <location>
        <begin position="88"/>
        <end position="100"/>
    </location>
</feature>
<proteinExistence type="predicted"/>
<evidence type="ECO:0000256" key="1">
    <source>
        <dbReference type="SAM" id="MobiDB-lite"/>
    </source>
</evidence>
<evidence type="ECO:0000313" key="3">
    <source>
        <dbReference type="RefSeq" id="XP_059602400.1"/>
    </source>
</evidence>
<evidence type="ECO:0000259" key="2">
    <source>
        <dbReference type="Pfam" id="PF10338"/>
    </source>
</evidence>
<sequence length="197" mass="21657">MAKSVRASVSKRNRAKLRATVFGPAVDARTERLSAKLQELASQPRPNEEKPSMELDNATTDNSGDKVTGNVLNSTGEMDIDQGTAKGGHAHTRKSGRIQKRHKKSLISYFCLPGTFQERGRTLESCDSICGRLHASDPLYFSRRNFNWAWILVLSGPSMAAMSFPSGCLRLQGYIPSACTSVIQNLCPEITPQVPFQ</sequence>
<dbReference type="RefSeq" id="XP_059602400.1">
    <property type="nucleotide sequence ID" value="XM_059744415.1"/>
</dbReference>
<accession>A0AAJ8BUB2</accession>
<dbReference type="InterPro" id="IPR019434">
    <property type="entry name" value="DUF2423"/>
</dbReference>
<dbReference type="PANTHER" id="PTHR28219:SF1">
    <property type="entry name" value="UPF0642 PROTEIN YBL028C"/>
    <property type="match status" value="1"/>
</dbReference>
<organism evidence="3">
    <name type="scientific">Aspergillus niger</name>
    <dbReference type="NCBI Taxonomy" id="5061"/>
    <lineage>
        <taxon>Eukaryota</taxon>
        <taxon>Fungi</taxon>
        <taxon>Dikarya</taxon>
        <taxon>Ascomycota</taxon>
        <taxon>Pezizomycotina</taxon>
        <taxon>Eurotiomycetes</taxon>
        <taxon>Eurotiomycetidae</taxon>
        <taxon>Eurotiales</taxon>
        <taxon>Aspergillaceae</taxon>
        <taxon>Aspergillus</taxon>
        <taxon>Aspergillus subgen. Circumdati</taxon>
    </lineage>
</organism>
<reference evidence="3" key="2">
    <citation type="submission" date="2025-08" db="UniProtKB">
        <authorList>
            <consortium name="RefSeq"/>
        </authorList>
    </citation>
    <scope>IDENTIFICATION</scope>
</reference>
<dbReference type="VEuPathDB" id="FungiDB:An15g00040"/>
<dbReference type="PANTHER" id="PTHR28219">
    <property type="entry name" value="UPF0642 PROTEIN YBL028C"/>
    <property type="match status" value="1"/>
</dbReference>
<name>A0AAJ8BUB2_ASPNG</name>
<feature type="region of interest" description="Disordered" evidence="1">
    <location>
        <begin position="1"/>
        <end position="100"/>
    </location>
</feature>